<protein>
    <submittedName>
        <fullName evidence="1">Uncharacterized protein</fullName>
    </submittedName>
</protein>
<evidence type="ECO:0000313" key="1">
    <source>
        <dbReference type="EMBL" id="EKU3566931.1"/>
    </source>
</evidence>
<proteinExistence type="predicted"/>
<accession>A0AAD2U101</accession>
<name>A0AAD2U101_ACIBA</name>
<dbReference type="AlphaFoldDB" id="A0AAD2U101"/>
<dbReference type="EMBL" id="ABFEVW030000002">
    <property type="protein sequence ID" value="EMN1070028.1"/>
    <property type="molecule type" value="Genomic_DNA"/>
</dbReference>
<organism evidence="1">
    <name type="scientific">Acinetobacter baumannii</name>
    <dbReference type="NCBI Taxonomy" id="470"/>
    <lineage>
        <taxon>Bacteria</taxon>
        <taxon>Pseudomonadati</taxon>
        <taxon>Pseudomonadota</taxon>
        <taxon>Gammaproteobacteria</taxon>
        <taxon>Moraxellales</taxon>
        <taxon>Moraxellaceae</taxon>
        <taxon>Acinetobacter</taxon>
        <taxon>Acinetobacter calcoaceticus/baumannii complex</taxon>
    </lineage>
</organism>
<gene>
    <name evidence="1" type="ORF">MKP18_000289</name>
</gene>
<dbReference type="EMBL" id="ABFEVW020000002">
    <property type="protein sequence ID" value="EKU3566931.1"/>
    <property type="molecule type" value="Genomic_DNA"/>
</dbReference>
<comment type="caution">
    <text evidence="1">The sequence shown here is derived from an EMBL/GenBank/DDBJ whole genome shotgun (WGS) entry which is preliminary data.</text>
</comment>
<dbReference type="RefSeq" id="WP_057047694.1">
    <property type="nucleotide sequence ID" value="NZ_CP190370.1"/>
</dbReference>
<reference evidence="1" key="1">
    <citation type="submission" date="2023-06" db="EMBL/GenBank/DDBJ databases">
        <authorList>
            <consortium name="Clinical and Environmental Microbiology Branch: Whole genome sequencing antimicrobial resistance pathogens in the healthcare setting"/>
        </authorList>
    </citation>
    <scope>NUCLEOTIDE SEQUENCE</scope>
    <source>
        <strain evidence="1">2021GN-00227</strain>
    </source>
</reference>
<sequence>MVDLKVRASKRKPKGATHFHYTDKFIYYAVKGGQIWQYGEDGIWRIRTVIIKSPMMELY</sequence>